<dbReference type="EMBL" id="HBUE01348941">
    <property type="protein sequence ID" value="CAG6602103.1"/>
    <property type="molecule type" value="Transcribed_RNA"/>
</dbReference>
<evidence type="ECO:0000313" key="2">
    <source>
        <dbReference type="EMBL" id="CAG6602104.1"/>
    </source>
</evidence>
<sequence length="101" mass="12345">MFLLHHCSCFNSLIFLKRKKKNSRTVVHSCKTNDDPFLVPQQQWTLLFSFDFNLRRPIWKTRQRRFYATMSHSIRMHFSILEESKQKNKNGEREPKKKMQN</sequence>
<name>A0A8D8L2R5_CULPI</name>
<accession>A0A8D8L2R5</accession>
<dbReference type="AlphaFoldDB" id="A0A8D8L2R5"/>
<proteinExistence type="predicted"/>
<feature type="region of interest" description="Disordered" evidence="1">
    <location>
        <begin position="82"/>
        <end position="101"/>
    </location>
</feature>
<organism evidence="2">
    <name type="scientific">Culex pipiens</name>
    <name type="common">House mosquito</name>
    <dbReference type="NCBI Taxonomy" id="7175"/>
    <lineage>
        <taxon>Eukaryota</taxon>
        <taxon>Metazoa</taxon>
        <taxon>Ecdysozoa</taxon>
        <taxon>Arthropoda</taxon>
        <taxon>Hexapoda</taxon>
        <taxon>Insecta</taxon>
        <taxon>Pterygota</taxon>
        <taxon>Neoptera</taxon>
        <taxon>Endopterygota</taxon>
        <taxon>Diptera</taxon>
        <taxon>Nematocera</taxon>
        <taxon>Culicoidea</taxon>
        <taxon>Culicidae</taxon>
        <taxon>Culicinae</taxon>
        <taxon>Culicini</taxon>
        <taxon>Culex</taxon>
        <taxon>Culex</taxon>
    </lineage>
</organism>
<evidence type="ECO:0000256" key="1">
    <source>
        <dbReference type="SAM" id="MobiDB-lite"/>
    </source>
</evidence>
<dbReference type="EMBL" id="HBUE01241886">
    <property type="protein sequence ID" value="CAG6549822.1"/>
    <property type="molecule type" value="Transcribed_RNA"/>
</dbReference>
<dbReference type="EMBL" id="HBUE01241888">
    <property type="protein sequence ID" value="CAG6549823.1"/>
    <property type="molecule type" value="Transcribed_RNA"/>
</dbReference>
<protein>
    <submittedName>
        <fullName evidence="2">(northern house mosquito) hypothetical protein</fullName>
    </submittedName>
</protein>
<dbReference type="EMBL" id="HBUE01348943">
    <property type="protein sequence ID" value="CAG6602104.1"/>
    <property type="molecule type" value="Transcribed_RNA"/>
</dbReference>
<dbReference type="EMBL" id="HBUE01092994">
    <property type="protein sequence ID" value="CAG6482234.1"/>
    <property type="molecule type" value="Transcribed_RNA"/>
</dbReference>
<reference evidence="2" key="1">
    <citation type="submission" date="2021-05" db="EMBL/GenBank/DDBJ databases">
        <authorList>
            <person name="Alioto T."/>
            <person name="Alioto T."/>
            <person name="Gomez Garrido J."/>
        </authorList>
    </citation>
    <scope>NUCLEOTIDE SEQUENCE</scope>
</reference>
<dbReference type="EMBL" id="HBUE01092999">
    <property type="protein sequence ID" value="CAG6482236.1"/>
    <property type="molecule type" value="Transcribed_RNA"/>
</dbReference>